<dbReference type="SUPFAM" id="SSF55729">
    <property type="entry name" value="Acyl-CoA N-acyltransferases (Nat)"/>
    <property type="match status" value="1"/>
</dbReference>
<evidence type="ECO:0000313" key="2">
    <source>
        <dbReference type="Proteomes" id="UP000000771"/>
    </source>
</evidence>
<dbReference type="InterPro" id="IPR009097">
    <property type="entry name" value="Cyclic_Pdiesterase"/>
</dbReference>
<protein>
    <submittedName>
        <fullName evidence="1">Phosphoesterase HXTX</fullName>
    </submittedName>
</protein>
<reference evidence="1 2" key="1">
    <citation type="journal article" date="2009" name="Stand. Genomic Sci.">
        <title>Complete genome sequence of Acidimicrobium ferrooxidans type strain (ICP).</title>
        <authorList>
            <person name="Clum A."/>
            <person name="Nolan M."/>
            <person name="Lang E."/>
            <person name="Glavina Del Rio T."/>
            <person name="Tice H."/>
            <person name="Copeland A."/>
            <person name="Cheng J.F."/>
            <person name="Lucas S."/>
            <person name="Chen F."/>
            <person name="Bruce D."/>
            <person name="Goodwin L."/>
            <person name="Pitluck S."/>
            <person name="Ivanova N."/>
            <person name="Mavrommatis K."/>
            <person name="Mikhailova N."/>
            <person name="Pati A."/>
            <person name="Chen A."/>
            <person name="Palaniappan K."/>
            <person name="Goker M."/>
            <person name="Spring S."/>
            <person name="Land M."/>
            <person name="Hauser L."/>
            <person name="Chang Y.J."/>
            <person name="Jeffries C.C."/>
            <person name="Chain P."/>
            <person name="Bristow J."/>
            <person name="Eisen J.A."/>
            <person name="Markowitz V."/>
            <person name="Hugenholtz P."/>
            <person name="Kyrpides N.C."/>
            <person name="Klenk H.P."/>
            <person name="Lapidus A."/>
        </authorList>
    </citation>
    <scope>NUCLEOTIDE SEQUENCE [LARGE SCALE GENOMIC DNA]</scope>
    <source>
        <strain evidence="2">DSM 10331 / JCM 15462 / NBRC 103882 / ICP</strain>
    </source>
</reference>
<dbReference type="EMBL" id="CP001631">
    <property type="protein sequence ID" value="ACU54707.1"/>
    <property type="molecule type" value="Genomic_DNA"/>
</dbReference>
<dbReference type="Proteomes" id="UP000000771">
    <property type="component" value="Chromosome"/>
</dbReference>
<dbReference type="eggNOG" id="COG1514">
    <property type="taxonomic scope" value="Bacteria"/>
</dbReference>
<organism evidence="1 2">
    <name type="scientific">Acidimicrobium ferrooxidans (strain DSM 10331 / JCM 15462 / NBRC 103882 / ICP)</name>
    <dbReference type="NCBI Taxonomy" id="525909"/>
    <lineage>
        <taxon>Bacteria</taxon>
        <taxon>Bacillati</taxon>
        <taxon>Actinomycetota</taxon>
        <taxon>Acidimicrobiia</taxon>
        <taxon>Acidimicrobiales</taxon>
        <taxon>Acidimicrobiaceae</taxon>
        <taxon>Acidimicrobium</taxon>
    </lineage>
</organism>
<evidence type="ECO:0000313" key="1">
    <source>
        <dbReference type="EMBL" id="ACU54707.1"/>
    </source>
</evidence>
<name>C7M159_ACIFD</name>
<keyword evidence="2" id="KW-1185">Reference proteome</keyword>
<gene>
    <name evidence="1" type="ordered locus">Afer_1793</name>
</gene>
<dbReference type="SUPFAM" id="SSF55144">
    <property type="entry name" value="LigT-like"/>
    <property type="match status" value="1"/>
</dbReference>
<dbReference type="Gene3D" id="3.40.630.30">
    <property type="match status" value="1"/>
</dbReference>
<dbReference type="Gene3D" id="3.90.1140.10">
    <property type="entry name" value="Cyclic phosphodiesterase"/>
    <property type="match status" value="1"/>
</dbReference>
<dbReference type="RefSeq" id="WP_015799184.1">
    <property type="nucleotide sequence ID" value="NC_013124.1"/>
</dbReference>
<proteinExistence type="predicted"/>
<dbReference type="Pfam" id="PF13563">
    <property type="entry name" value="2_5_RNA_ligase2"/>
    <property type="match status" value="1"/>
</dbReference>
<dbReference type="InterPro" id="IPR016181">
    <property type="entry name" value="Acyl_CoA_acyltransferase"/>
</dbReference>
<dbReference type="AlphaFoldDB" id="C7M159"/>
<dbReference type="KEGG" id="afo:Afer_1793"/>
<dbReference type="STRING" id="525909.Afer_1793"/>
<sequence length="300" mass="32014">MSRVRVAVALVLSHAQEEGIDAVRRVVGSRALDRIVPHITLLPPHERDAAGVAALLRQVAEVVARLDPPVTEFSGIGVFANRRPTAHLAVADPDGWIAGLAAELGWPDDRPFVPHVTIREGGALESLEHLADLGTDFRAPLEPRAVAVLLVRMRDPRRWWRSVLEARVGESWIVVRSHLRLRVVVSDGAWLTQTAAPTLHQRSALAFVDDEVIGVVSARRASDAAWVLVDARVFDPDLRGFGVGSALRDALGASLAPAALVGPAGTALLEQRGAVAVGAPLARALGLAQDSSWIALSFVS</sequence>
<dbReference type="HOGENOM" id="CLU_926307_0_0_11"/>
<accession>C7M159</accession>